<dbReference type="Pfam" id="PF07839">
    <property type="entry name" value="CaM_binding"/>
    <property type="match status" value="1"/>
</dbReference>
<gene>
    <name evidence="3" type="ORF">FNV43_RR20214</name>
</gene>
<feature type="compositionally biased region" description="Polar residues" evidence="1">
    <location>
        <begin position="14"/>
        <end position="56"/>
    </location>
</feature>
<keyword evidence="4" id="KW-1185">Reference proteome</keyword>
<dbReference type="EMBL" id="VOIH02000009">
    <property type="protein sequence ID" value="KAF3437461.1"/>
    <property type="molecule type" value="Genomic_DNA"/>
</dbReference>
<feature type="domain" description="Calmodulin-binding" evidence="2">
    <location>
        <begin position="621"/>
        <end position="730"/>
    </location>
</feature>
<sequence length="756" mass="83591">MKSTSCSDARKEQSQVSHRNSQVVSDSKSPSRRSLNSKLVSGSNNKPAKTLTKSSSLKLVRTLTKSPSFKPARASAKKSSRVALCADMDAQSATCSSTLKDSKFPSYLTLNPGGTEAEGTSVMKVCPYTYCSLNGHHHTPLPPLKCFLSARRRSMKTQKIMKLQALSPRKTKPCGEGMKEIGNMKLIFDEKPAQEEVGTDIFIEIYAKSKEDGNGETGEKLAGDEKKIDFCEVDGYKCISNGGGEEATVENYPAEEALTGGSPKSEIDSEESLDQYSDIAQTDGEITESFPEEQIIDFEKFANVEMVDSGSEATDMEWEEVQFSDAELEDEVNNSSTMDDKSESTVGYSSENESSDLHEGSVVMQGDTGSNCTGVIQAYGVMEETCEEESSCIEEEFVNGYTEQDGMHQNLEIEESWEVPGSLIYDQLSCSEDVSEELSSTEEGQAETDLVHILNASTSVEEPNQEDEAEERNRVPEAENVHLEMSPQLGCTATNFTIEVADETSNIKIVVDDNENLPMTDSINSDQGTDDGTVDSEIQDHPSDGKNNNTQNQSLAEKNQGGAKKSSVTRSIVSEEQTDIRLNPSGLETSNDVSVVEEELGRGSDREEMSLTVNNTTDSELKRNFVYAKRNKEQELSNNSSNRKWTIKNKKLIEDCEEERGFNPREPNYLPLVPDPEGEKVDLKHQMMDERKNSEEWMIDYALQQTVTKLAPARKRKVALLVEAFEAVMPIPKYEPHLRHPSEAFSHAARPIQACS</sequence>
<name>A0A8K0DZA2_9ROSA</name>
<evidence type="ECO:0000259" key="2">
    <source>
        <dbReference type="SMART" id="SM01054"/>
    </source>
</evidence>
<feature type="region of interest" description="Disordered" evidence="1">
    <location>
        <begin position="1"/>
        <end position="56"/>
    </location>
</feature>
<dbReference type="InterPro" id="IPR012417">
    <property type="entry name" value="CaM-bd_dom_pln"/>
</dbReference>
<feature type="compositionally biased region" description="Polar residues" evidence="1">
    <location>
        <begin position="566"/>
        <end position="575"/>
    </location>
</feature>
<dbReference type="PANTHER" id="PTHR33923:SF2">
    <property type="entry name" value="CALMODULIN-BINDING PROTEIN-RELATED"/>
    <property type="match status" value="1"/>
</dbReference>
<dbReference type="PANTHER" id="PTHR33923">
    <property type="entry name" value="CALMODULIN-BINDING PROTEIN-RELATED"/>
    <property type="match status" value="1"/>
</dbReference>
<accession>A0A8K0DZA2</accession>
<organism evidence="3 4">
    <name type="scientific">Rhamnella rubrinervis</name>
    <dbReference type="NCBI Taxonomy" id="2594499"/>
    <lineage>
        <taxon>Eukaryota</taxon>
        <taxon>Viridiplantae</taxon>
        <taxon>Streptophyta</taxon>
        <taxon>Embryophyta</taxon>
        <taxon>Tracheophyta</taxon>
        <taxon>Spermatophyta</taxon>
        <taxon>Magnoliopsida</taxon>
        <taxon>eudicotyledons</taxon>
        <taxon>Gunneridae</taxon>
        <taxon>Pentapetalae</taxon>
        <taxon>rosids</taxon>
        <taxon>fabids</taxon>
        <taxon>Rosales</taxon>
        <taxon>Rhamnaceae</taxon>
        <taxon>rhamnoid group</taxon>
        <taxon>Rhamneae</taxon>
        <taxon>Rhamnella</taxon>
    </lineage>
</organism>
<feature type="region of interest" description="Disordered" evidence="1">
    <location>
        <begin position="512"/>
        <end position="590"/>
    </location>
</feature>
<dbReference type="OrthoDB" id="1304871at2759"/>
<evidence type="ECO:0000313" key="3">
    <source>
        <dbReference type="EMBL" id="KAF3437461.1"/>
    </source>
</evidence>
<dbReference type="InterPro" id="IPR044681">
    <property type="entry name" value="PICBP-like"/>
</dbReference>
<dbReference type="Proteomes" id="UP000796880">
    <property type="component" value="Unassembled WGS sequence"/>
</dbReference>
<protein>
    <recommendedName>
        <fullName evidence="2">Calmodulin-binding domain-containing protein</fullName>
    </recommendedName>
</protein>
<evidence type="ECO:0000256" key="1">
    <source>
        <dbReference type="SAM" id="MobiDB-lite"/>
    </source>
</evidence>
<feature type="compositionally biased region" description="Polar residues" evidence="1">
    <location>
        <begin position="517"/>
        <end position="527"/>
    </location>
</feature>
<evidence type="ECO:0000313" key="4">
    <source>
        <dbReference type="Proteomes" id="UP000796880"/>
    </source>
</evidence>
<dbReference type="GO" id="GO:0005516">
    <property type="term" value="F:calmodulin binding"/>
    <property type="evidence" value="ECO:0007669"/>
    <property type="project" value="InterPro"/>
</dbReference>
<comment type="caution">
    <text evidence="3">The sequence shown here is derived from an EMBL/GenBank/DDBJ whole genome shotgun (WGS) entry which is preliminary data.</text>
</comment>
<feature type="compositionally biased region" description="Polar residues" evidence="1">
    <location>
        <begin position="545"/>
        <end position="557"/>
    </location>
</feature>
<proteinExistence type="predicted"/>
<dbReference type="SMART" id="SM01054">
    <property type="entry name" value="CaM_binding"/>
    <property type="match status" value="1"/>
</dbReference>
<reference evidence="3" key="1">
    <citation type="submission" date="2020-03" db="EMBL/GenBank/DDBJ databases">
        <title>A high-quality chromosome-level genome assembly of a woody plant with both climbing and erect habits, Rhamnella rubrinervis.</title>
        <authorList>
            <person name="Lu Z."/>
            <person name="Yang Y."/>
            <person name="Zhu X."/>
            <person name="Sun Y."/>
        </authorList>
    </citation>
    <scope>NUCLEOTIDE SEQUENCE</scope>
    <source>
        <strain evidence="3">BYM</strain>
        <tissue evidence="3">Leaf</tissue>
    </source>
</reference>
<feature type="region of interest" description="Disordered" evidence="1">
    <location>
        <begin position="327"/>
        <end position="357"/>
    </location>
</feature>
<dbReference type="AlphaFoldDB" id="A0A8K0DZA2"/>